<feature type="transmembrane region" description="Helical" evidence="1">
    <location>
        <begin position="26"/>
        <end position="45"/>
    </location>
</feature>
<dbReference type="Pfam" id="PF14258">
    <property type="entry name" value="DUF4350"/>
    <property type="match status" value="1"/>
</dbReference>
<evidence type="ECO:0000313" key="3">
    <source>
        <dbReference type="EMBL" id="GCE78515.1"/>
    </source>
</evidence>
<keyword evidence="1" id="KW-1133">Transmembrane helix</keyword>
<accession>A0A402DWN6</accession>
<protein>
    <recommendedName>
        <fullName evidence="2">DUF4350 domain-containing protein</fullName>
    </recommendedName>
</protein>
<gene>
    <name evidence="3" type="ORF">CBZ_35710</name>
</gene>
<evidence type="ECO:0000313" key="4">
    <source>
        <dbReference type="Proteomes" id="UP000289954"/>
    </source>
</evidence>
<dbReference type="OrthoDB" id="5241668at2"/>
<evidence type="ECO:0000256" key="1">
    <source>
        <dbReference type="SAM" id="Phobius"/>
    </source>
</evidence>
<dbReference type="InterPro" id="IPR025646">
    <property type="entry name" value="DUF4350"/>
</dbReference>
<dbReference type="AlphaFoldDB" id="A0A402DWN6"/>
<name>A0A402DWN6_9CELL</name>
<dbReference type="Proteomes" id="UP000289954">
    <property type="component" value="Unassembled WGS sequence"/>
</dbReference>
<sequence>MSVTTAPVVGDGTTAASRARRRWRRLRAPLVVLVLLALAGLLAALPTPRTSADPLAPDNPDGGGARAAAQILGREGVDVEYVRRHGDAVRLAEEGTTLLVIGGDLVLEDAVLEELVATGADLVLVDAVRALSVATDAVTAAGAPFADDGVERTAQCDDPDAQAAGSITASGGLQALTDDAVVCFPGPGDAPGSGAYAVVDGPQRVTALADSAPLTNDHLATAGNAALVLRMLGRNDRLVWYIPSYDDVGAGSEASAGPGLGALLPPAVPLVALQLVLVVVAAAVWRGRRLGRVVAEPLPVVVPAAETTRGRGRLYRRSRSYGHAAAALRAGAASRCAQRLGLARSADAHTLVDAVVRATGRPTTEVEALLYGPPPHDDLGLARLAQALDHLESEVHRP</sequence>
<keyword evidence="4" id="KW-1185">Reference proteome</keyword>
<dbReference type="RefSeq" id="WP_130783228.1">
    <property type="nucleotide sequence ID" value="NZ_BIMR01000481.1"/>
</dbReference>
<proteinExistence type="predicted"/>
<organism evidence="3 4">
    <name type="scientific">Cellulomonas biazotea</name>
    <dbReference type="NCBI Taxonomy" id="1709"/>
    <lineage>
        <taxon>Bacteria</taxon>
        <taxon>Bacillati</taxon>
        <taxon>Actinomycetota</taxon>
        <taxon>Actinomycetes</taxon>
        <taxon>Micrococcales</taxon>
        <taxon>Cellulomonadaceae</taxon>
        <taxon>Cellulomonas</taxon>
    </lineage>
</organism>
<comment type="caution">
    <text evidence="3">The sequence shown here is derived from an EMBL/GenBank/DDBJ whole genome shotgun (WGS) entry which is preliminary data.</text>
</comment>
<evidence type="ECO:0000259" key="2">
    <source>
        <dbReference type="Pfam" id="PF14258"/>
    </source>
</evidence>
<dbReference type="EMBL" id="BIMR01000481">
    <property type="protein sequence ID" value="GCE78515.1"/>
    <property type="molecule type" value="Genomic_DNA"/>
</dbReference>
<keyword evidence="1" id="KW-0472">Membrane</keyword>
<reference evidence="3 4" key="1">
    <citation type="submission" date="2019-01" db="EMBL/GenBank/DDBJ databases">
        <title>Draft genome sequence of Cellulomonas takizawaensis strain TKZ-21.</title>
        <authorList>
            <person name="Yamamura H."/>
            <person name="Hayashi T."/>
            <person name="Hamada M."/>
            <person name="Serisawa Y."/>
            <person name="Matsuyama K."/>
            <person name="Nakagawa Y."/>
            <person name="Otoguro M."/>
            <person name="Yanagida F."/>
            <person name="Hayakawa M."/>
        </authorList>
    </citation>
    <scope>NUCLEOTIDE SEQUENCE [LARGE SCALE GENOMIC DNA]</scope>
    <source>
        <strain evidence="3 4">NBRC12680</strain>
    </source>
</reference>
<feature type="domain" description="DUF4350" evidence="2">
    <location>
        <begin position="57"/>
        <end position="232"/>
    </location>
</feature>
<keyword evidence="1" id="KW-0812">Transmembrane</keyword>
<feature type="transmembrane region" description="Helical" evidence="1">
    <location>
        <begin position="263"/>
        <end position="285"/>
    </location>
</feature>